<dbReference type="EMBL" id="FPCH01000003">
    <property type="protein sequence ID" value="SFV37061.1"/>
    <property type="molecule type" value="Genomic_DNA"/>
</dbReference>
<sequence>MTAELNFSQPPRRATGSTERHLAGMRAPPKSRSLRPAMSFDVSSDTSSTLGYPEEFAARREKFVKAGRNRPTERVTAMLEVLSRLNTDEGRDPHRIDDDLSCPFIMDLLKLSEHQLNDSVFELETRELLISTESGGLRLTHEFTKRAEAR</sequence>
<protein>
    <submittedName>
        <fullName evidence="2">Uncharacterized protein</fullName>
    </submittedName>
</protein>
<name>A0A1I7NQU3_9HYPH</name>
<accession>A0A1I7NQU3</accession>
<evidence type="ECO:0000313" key="2">
    <source>
        <dbReference type="EMBL" id="SFV37061.1"/>
    </source>
</evidence>
<dbReference type="AlphaFoldDB" id="A0A1I7NQU3"/>
<feature type="region of interest" description="Disordered" evidence="1">
    <location>
        <begin position="1"/>
        <end position="49"/>
    </location>
</feature>
<reference evidence="3" key="1">
    <citation type="submission" date="2016-10" db="EMBL/GenBank/DDBJ databases">
        <authorList>
            <person name="Varghese N."/>
            <person name="Submissions S."/>
        </authorList>
    </citation>
    <scope>NUCLEOTIDE SEQUENCE [LARGE SCALE GENOMIC DNA]</scope>
    <source>
        <strain evidence="3">DSM 1565</strain>
    </source>
</reference>
<organism evidence="2 3">
    <name type="scientific">Hyphomicrobium facile</name>
    <dbReference type="NCBI Taxonomy" id="51670"/>
    <lineage>
        <taxon>Bacteria</taxon>
        <taxon>Pseudomonadati</taxon>
        <taxon>Pseudomonadota</taxon>
        <taxon>Alphaproteobacteria</taxon>
        <taxon>Hyphomicrobiales</taxon>
        <taxon>Hyphomicrobiaceae</taxon>
        <taxon>Hyphomicrobium</taxon>
    </lineage>
</organism>
<dbReference type="Proteomes" id="UP000199423">
    <property type="component" value="Unassembled WGS sequence"/>
</dbReference>
<evidence type="ECO:0000313" key="3">
    <source>
        <dbReference type="Proteomes" id="UP000199423"/>
    </source>
</evidence>
<gene>
    <name evidence="2" type="ORF">SAMN04488557_2972</name>
</gene>
<keyword evidence="3" id="KW-1185">Reference proteome</keyword>
<evidence type="ECO:0000256" key="1">
    <source>
        <dbReference type="SAM" id="MobiDB-lite"/>
    </source>
</evidence>
<proteinExistence type="predicted"/>